<dbReference type="Pfam" id="PF25583">
    <property type="entry name" value="WCX"/>
    <property type="match status" value="1"/>
</dbReference>
<dbReference type="PIRSF" id="PIRSF016838">
    <property type="entry name" value="PafC"/>
    <property type="match status" value="1"/>
</dbReference>
<dbReference type="PROSITE" id="PS51000">
    <property type="entry name" value="HTH_DEOR_2"/>
    <property type="match status" value="1"/>
</dbReference>
<dbReference type="InterPro" id="IPR036388">
    <property type="entry name" value="WH-like_DNA-bd_sf"/>
</dbReference>
<dbReference type="AlphaFoldDB" id="A0A1M6JHY3"/>
<reference evidence="4 5" key="1">
    <citation type="submission" date="2016-11" db="EMBL/GenBank/DDBJ databases">
        <authorList>
            <person name="Varghese N."/>
            <person name="Submissions S."/>
        </authorList>
    </citation>
    <scope>NUCLEOTIDE SEQUENCE [LARGE SCALE GENOMIC DNA]</scope>
    <source>
        <strain evidence="4 5">DSM 19027</strain>
    </source>
</reference>
<accession>A0A1M6JHY3</accession>
<dbReference type="RefSeq" id="WP_149679493.1">
    <property type="nucleotide sequence ID" value="NZ_FQZP01000057.1"/>
</dbReference>
<dbReference type="GO" id="GO:0003700">
    <property type="term" value="F:DNA-binding transcription factor activity"/>
    <property type="evidence" value="ECO:0007669"/>
    <property type="project" value="InterPro"/>
</dbReference>
<feature type="domain" description="HTH deoR-type" evidence="3">
    <location>
        <begin position="2"/>
        <end position="57"/>
    </location>
</feature>
<dbReference type="OrthoDB" id="9815009at2"/>
<protein>
    <submittedName>
        <fullName evidence="4">Predicted DNA-binding transcriptional regulator YafY, contains an HTH and WYL domains</fullName>
    </submittedName>
</protein>
<dbReference type="EMBL" id="FQZP01000057">
    <property type="protein sequence ID" value="SHJ46319.1"/>
    <property type="molecule type" value="Genomic_DNA"/>
</dbReference>
<keyword evidence="1" id="KW-0805">Transcription regulation</keyword>
<dbReference type="InterPro" id="IPR057727">
    <property type="entry name" value="WCX_dom"/>
</dbReference>
<dbReference type="InterPro" id="IPR026881">
    <property type="entry name" value="WYL_dom"/>
</dbReference>
<evidence type="ECO:0000256" key="2">
    <source>
        <dbReference type="ARBA" id="ARBA00023163"/>
    </source>
</evidence>
<proteinExistence type="predicted"/>
<keyword evidence="4" id="KW-0238">DNA-binding</keyword>
<keyword evidence="5" id="KW-1185">Reference proteome</keyword>
<dbReference type="SMART" id="SM00420">
    <property type="entry name" value="HTH_DEOR"/>
    <property type="match status" value="1"/>
</dbReference>
<dbReference type="InterPro" id="IPR051534">
    <property type="entry name" value="CBASS_pafABC_assoc_protein"/>
</dbReference>
<dbReference type="Gene3D" id="1.10.10.10">
    <property type="entry name" value="Winged helix-like DNA-binding domain superfamily/Winged helix DNA-binding domain"/>
    <property type="match status" value="1"/>
</dbReference>
<dbReference type="Pfam" id="PF13280">
    <property type="entry name" value="WYL"/>
    <property type="match status" value="1"/>
</dbReference>
<dbReference type="PROSITE" id="PS52050">
    <property type="entry name" value="WYL"/>
    <property type="match status" value="1"/>
</dbReference>
<dbReference type="Proteomes" id="UP000324781">
    <property type="component" value="Unassembled WGS sequence"/>
</dbReference>
<dbReference type="SUPFAM" id="SSF46785">
    <property type="entry name" value="Winged helix' DNA-binding domain"/>
    <property type="match status" value="1"/>
</dbReference>
<name>A0A1M6JHY3_9FIRM</name>
<evidence type="ECO:0000256" key="1">
    <source>
        <dbReference type="ARBA" id="ARBA00023015"/>
    </source>
</evidence>
<gene>
    <name evidence="4" type="ORF">SAMN05444373_10577</name>
</gene>
<dbReference type="PANTHER" id="PTHR34580:SF1">
    <property type="entry name" value="PROTEIN PAFC"/>
    <property type="match status" value="1"/>
</dbReference>
<dbReference type="InterPro" id="IPR013196">
    <property type="entry name" value="HTH_11"/>
</dbReference>
<dbReference type="InterPro" id="IPR036390">
    <property type="entry name" value="WH_DNA-bd_sf"/>
</dbReference>
<evidence type="ECO:0000259" key="3">
    <source>
        <dbReference type="PROSITE" id="PS51000"/>
    </source>
</evidence>
<evidence type="ECO:0000313" key="5">
    <source>
        <dbReference type="Proteomes" id="UP000324781"/>
    </source>
</evidence>
<dbReference type="Pfam" id="PF08279">
    <property type="entry name" value="HTH_11"/>
    <property type="match status" value="1"/>
</dbReference>
<dbReference type="InterPro" id="IPR001034">
    <property type="entry name" value="DeoR_HTH"/>
</dbReference>
<organism evidence="4 5">
    <name type="scientific">Thermoclostridium caenicola</name>
    <dbReference type="NCBI Taxonomy" id="659425"/>
    <lineage>
        <taxon>Bacteria</taxon>
        <taxon>Bacillati</taxon>
        <taxon>Bacillota</taxon>
        <taxon>Clostridia</taxon>
        <taxon>Eubacteriales</taxon>
        <taxon>Oscillospiraceae</taxon>
        <taxon>Thermoclostridium</taxon>
    </lineage>
</organism>
<dbReference type="InterPro" id="IPR028349">
    <property type="entry name" value="PafC-like"/>
</dbReference>
<evidence type="ECO:0000313" key="4">
    <source>
        <dbReference type="EMBL" id="SHJ46319.1"/>
    </source>
</evidence>
<keyword evidence="2" id="KW-0804">Transcription</keyword>
<dbReference type="PANTHER" id="PTHR34580">
    <property type="match status" value="1"/>
</dbReference>
<dbReference type="GO" id="GO:0003677">
    <property type="term" value="F:DNA binding"/>
    <property type="evidence" value="ECO:0007669"/>
    <property type="project" value="UniProtKB-KW"/>
</dbReference>
<sequence>MKLERMLSIIIYLLQHNKVKAQELADRFEVSVRTIYRDIEALSQAGIPISTCQGADGGISIMEGYKLDRNLLTGDEVNRIIAGLKGLYSISGDVKIRLLIDKLNSVANASDYVAAGNEIMIDLSPWNRNDQLGSRIQEIKKAIQERKVIEFSYFSNGELTQRQVEPCVIVFKEANWYLYAYCLLRQDFRLFRLGRMNELKVTDTRFEPRAFSIDRVNWDADGGQHAPIVALFDKSMVYALNDIFGVDSYETTPDGRLKVTFHMRIDGWLYGFLLGFGDKVEVLEPAELRDRIKQMAESICRIYD</sequence>